<evidence type="ECO:0000313" key="2">
    <source>
        <dbReference type="Proteomes" id="UP000297861"/>
    </source>
</evidence>
<comment type="caution">
    <text evidence="1">The sequence shown here is derived from an EMBL/GenBank/DDBJ whole genome shotgun (WGS) entry which is preliminary data.</text>
</comment>
<dbReference type="Proteomes" id="UP000297861">
    <property type="component" value="Unassembled WGS sequence"/>
</dbReference>
<protein>
    <submittedName>
        <fullName evidence="1">Major capsid protein E</fullName>
    </submittedName>
</protein>
<keyword evidence="2" id="KW-1185">Reference proteome</keyword>
<evidence type="ECO:0000313" key="1">
    <source>
        <dbReference type="EMBL" id="TFD96672.1"/>
    </source>
</evidence>
<proteinExistence type="predicted"/>
<dbReference type="RefSeq" id="WP_134435994.1">
    <property type="nucleotide sequence ID" value="NZ_SOML01000004.1"/>
</dbReference>
<reference evidence="1 2" key="1">
    <citation type="submission" date="2019-03" db="EMBL/GenBank/DDBJ databases">
        <title>San Antonio Military Medical Center submission to MRSN (WRAIR), pending publication.</title>
        <authorList>
            <person name="Blyth D.M."/>
            <person name="Mccarthy S.L."/>
            <person name="Schall S.E."/>
            <person name="Stam J.A."/>
            <person name="Ong A.C."/>
            <person name="Mcgann P.T."/>
        </authorList>
    </citation>
    <scope>NUCLEOTIDE SEQUENCE [LARGE SCALE GENOMIC DNA]</scope>
    <source>
        <strain evidence="1 2">MRSN571793</strain>
    </source>
</reference>
<name>A0A4Y8L5A3_9BACT</name>
<dbReference type="AlphaFoldDB" id="A0A4Y8L5A3"/>
<dbReference type="InterPro" id="IPR005564">
    <property type="entry name" value="Major_capsid_GpE"/>
</dbReference>
<sequence>MSKLIYSSMFGELTKQVQVRFDAASELRKKLFDNAIYEQYLDWDDPTVRLTFEELIGSYNLSIAAATLDSKGKEPIMGTEGFEILKEKVLTHQMTYPMPIEDYRAILELLDSRAISDDEKKRRLVNTIWGNTEKVVNSVKAKLDIIFLGALSNEGVFTFNNTNNPEGGVRGTINYQMPDANKATAKTAWTQANVDTVDCWEDLQAIVDAAQDKVTLSKILISQSKLSYMLRNKAMKQVIFGTDKKNSPLLLANLNAFMLENEMPTFQIIRRVTRIQDNGKITEYKPWNDNNLVFIPDGKLGVIKNAYADNELRPEPGVTYSNYGRIRVSQWGKGETDGSNGVEFVKAQSLSLPVITEINGIYSLKTE</sequence>
<dbReference type="EMBL" id="SOML01000004">
    <property type="protein sequence ID" value="TFD96672.1"/>
    <property type="molecule type" value="Genomic_DNA"/>
</dbReference>
<organism evidence="1 2">
    <name type="scientific">Dysgonomonas capnocytophagoides</name>
    <dbReference type="NCBI Taxonomy" id="45254"/>
    <lineage>
        <taxon>Bacteria</taxon>
        <taxon>Pseudomonadati</taxon>
        <taxon>Bacteroidota</taxon>
        <taxon>Bacteroidia</taxon>
        <taxon>Bacteroidales</taxon>
        <taxon>Dysgonomonadaceae</taxon>
        <taxon>Dysgonomonas</taxon>
    </lineage>
</organism>
<dbReference type="Pfam" id="PF03864">
    <property type="entry name" value="Phage_cap_E"/>
    <property type="match status" value="1"/>
</dbReference>
<accession>A0A4Y8L5A3</accession>
<gene>
    <name evidence="1" type="ORF">E2605_07585</name>
</gene>
<dbReference type="OrthoDB" id="1269635at2"/>